<dbReference type="Proteomes" id="UP000185911">
    <property type="component" value="Unassembled WGS sequence"/>
</dbReference>
<organism evidence="1 2">
    <name type="scientific">Rhodoferax antarcticus ANT.BR</name>
    <dbReference type="NCBI Taxonomy" id="1111071"/>
    <lineage>
        <taxon>Bacteria</taxon>
        <taxon>Pseudomonadati</taxon>
        <taxon>Pseudomonadota</taxon>
        <taxon>Betaproteobacteria</taxon>
        <taxon>Burkholderiales</taxon>
        <taxon>Comamonadaceae</taxon>
        <taxon>Rhodoferax</taxon>
    </lineage>
</organism>
<name>A0A1Q8YJR9_9BURK</name>
<gene>
    <name evidence="1" type="ORF">BLL52_0574</name>
</gene>
<keyword evidence="2" id="KW-1185">Reference proteome</keyword>
<evidence type="ECO:0000313" key="2">
    <source>
        <dbReference type="Proteomes" id="UP000185911"/>
    </source>
</evidence>
<evidence type="ECO:0000313" key="1">
    <source>
        <dbReference type="EMBL" id="OLP08286.1"/>
    </source>
</evidence>
<proteinExistence type="predicted"/>
<accession>A0A1Q8YJR9</accession>
<reference evidence="1 2" key="1">
    <citation type="submission" date="2017-01" db="EMBL/GenBank/DDBJ databases">
        <title>Genome sequence of Rhodoferax antarcticus ANT.BR, a psychrophilic purple nonsulfur bacterium from an Antarctic microbial mat.</title>
        <authorList>
            <person name="Baker J."/>
            <person name="Riester C."/>
            <person name="Skinner B."/>
            <person name="Newell A."/>
            <person name="Swingley W."/>
            <person name="Madigan M."/>
            <person name="Jung D."/>
            <person name="Asao M."/>
            <person name="Chen M."/>
            <person name="Loughlin P."/>
            <person name="Pan H."/>
            <person name="Lin S."/>
            <person name="Li N."/>
            <person name="Shaw J."/>
            <person name="Prado M."/>
            <person name="Sherman C."/>
            <person name="Li X."/>
            <person name="Tang J."/>
            <person name="Blankenship R."/>
            <person name="Zhao T."/>
            <person name="Touchman J."/>
            <person name="Sattley M."/>
        </authorList>
    </citation>
    <scope>NUCLEOTIDE SEQUENCE [LARGE SCALE GENOMIC DNA]</scope>
    <source>
        <strain evidence="1 2">ANT.BR</strain>
    </source>
</reference>
<comment type="caution">
    <text evidence="1">The sequence shown here is derived from an EMBL/GenBank/DDBJ whole genome shotgun (WGS) entry which is preliminary data.</text>
</comment>
<sequence>MWNSYKLFWQNPESRPLAHIGKGLTAIEIEYLGDLVSV</sequence>
<dbReference type="EMBL" id="MSYM01000005">
    <property type="protein sequence ID" value="OLP08286.1"/>
    <property type="molecule type" value="Genomic_DNA"/>
</dbReference>
<dbReference type="AlphaFoldDB" id="A0A1Q8YJR9"/>
<protein>
    <submittedName>
        <fullName evidence="1">Uncharacterized protein</fullName>
    </submittedName>
</protein>